<dbReference type="Gramene" id="C.cajan_22800.t">
    <property type="protein sequence ID" value="C.cajan_22800.t.cds1"/>
    <property type="gene ID" value="C.cajan_22800"/>
</dbReference>
<name>A0A151T202_CAJCA</name>
<accession>A0A151T202</accession>
<evidence type="ECO:0000313" key="2">
    <source>
        <dbReference type="Proteomes" id="UP000075243"/>
    </source>
</evidence>
<keyword evidence="2" id="KW-1185">Reference proteome</keyword>
<evidence type="ECO:0000313" key="1">
    <source>
        <dbReference type="EMBL" id="KYP61049.1"/>
    </source>
</evidence>
<dbReference type="PANTHER" id="PTHR11439:SF498">
    <property type="entry name" value="DNAK FAMILY PROTEIN"/>
    <property type="match status" value="1"/>
</dbReference>
<proteinExistence type="predicted"/>
<dbReference type="AlphaFoldDB" id="A0A151T202"/>
<evidence type="ECO:0008006" key="3">
    <source>
        <dbReference type="Google" id="ProtNLM"/>
    </source>
</evidence>
<organism evidence="1 2">
    <name type="scientific">Cajanus cajan</name>
    <name type="common">Pigeon pea</name>
    <name type="synonym">Cajanus indicus</name>
    <dbReference type="NCBI Taxonomy" id="3821"/>
    <lineage>
        <taxon>Eukaryota</taxon>
        <taxon>Viridiplantae</taxon>
        <taxon>Streptophyta</taxon>
        <taxon>Embryophyta</taxon>
        <taxon>Tracheophyta</taxon>
        <taxon>Spermatophyta</taxon>
        <taxon>Magnoliopsida</taxon>
        <taxon>eudicotyledons</taxon>
        <taxon>Gunneridae</taxon>
        <taxon>Pentapetalae</taxon>
        <taxon>rosids</taxon>
        <taxon>fabids</taxon>
        <taxon>Fabales</taxon>
        <taxon>Fabaceae</taxon>
        <taxon>Papilionoideae</taxon>
        <taxon>50 kb inversion clade</taxon>
        <taxon>NPAAA clade</taxon>
        <taxon>indigoferoid/millettioid clade</taxon>
        <taxon>Phaseoleae</taxon>
        <taxon>Cajanus</taxon>
    </lineage>
</organism>
<dbReference type="Proteomes" id="UP000075243">
    <property type="component" value="Chromosome 9"/>
</dbReference>
<dbReference type="PANTHER" id="PTHR11439">
    <property type="entry name" value="GAG-POL-RELATED RETROTRANSPOSON"/>
    <property type="match status" value="1"/>
</dbReference>
<protein>
    <recommendedName>
        <fullName evidence="3">Retrovirus-related Pol polyprotein from transposon TNT 1-94</fullName>
    </recommendedName>
</protein>
<gene>
    <name evidence="1" type="ORF">KK1_023473</name>
</gene>
<dbReference type="EMBL" id="CM003611">
    <property type="protein sequence ID" value="KYP61049.1"/>
    <property type="molecule type" value="Genomic_DNA"/>
</dbReference>
<sequence>MNATTLLLRYLKHIADQGILFKDNSDTRLHAYVDADWGTCSDSRRSTTGTTITIRDFIETE</sequence>
<reference evidence="1 2" key="1">
    <citation type="journal article" date="2012" name="Nat. Biotechnol.">
        <title>Draft genome sequence of pigeonpea (Cajanus cajan), an orphan legume crop of resource-poor farmers.</title>
        <authorList>
            <person name="Varshney R.K."/>
            <person name="Chen W."/>
            <person name="Li Y."/>
            <person name="Bharti A.K."/>
            <person name="Saxena R.K."/>
            <person name="Schlueter J.A."/>
            <person name="Donoghue M.T."/>
            <person name="Azam S."/>
            <person name="Fan G."/>
            <person name="Whaley A.M."/>
            <person name="Farmer A.D."/>
            <person name="Sheridan J."/>
            <person name="Iwata A."/>
            <person name="Tuteja R."/>
            <person name="Penmetsa R.V."/>
            <person name="Wu W."/>
            <person name="Upadhyaya H.D."/>
            <person name="Yang S.P."/>
            <person name="Shah T."/>
            <person name="Saxena K.B."/>
            <person name="Michael T."/>
            <person name="McCombie W.R."/>
            <person name="Yang B."/>
            <person name="Zhang G."/>
            <person name="Yang H."/>
            <person name="Wang J."/>
            <person name="Spillane C."/>
            <person name="Cook D.R."/>
            <person name="May G.D."/>
            <person name="Xu X."/>
            <person name="Jackson S.A."/>
        </authorList>
    </citation>
    <scope>NUCLEOTIDE SEQUENCE [LARGE SCALE GENOMIC DNA]</scope>
    <source>
        <strain evidence="2">cv. Asha</strain>
    </source>
</reference>